<reference evidence="1 2" key="1">
    <citation type="submission" date="2018-01" db="EMBL/GenBank/DDBJ databases">
        <title>Whole genome analyses suggest that Burkholderia sensu lato contains two further novel genera in the rhizoxinica-symbiotica group Mycetohabitans gen. nov., and Trinickia gen. nov.: implications for the evolution of diazotrophy and nodulation in the Burkholderiaceae.</title>
        <authorList>
            <person name="Estrada-de los Santos P."/>
            <person name="Palmer M."/>
            <person name="Chavez-Ramirez B."/>
            <person name="Beukes C."/>
            <person name="Steenkamp E.T."/>
            <person name="Hirsch A.M."/>
            <person name="Manyaka P."/>
            <person name="Maluk M."/>
            <person name="Lafos M."/>
            <person name="Crook M."/>
            <person name="Gross E."/>
            <person name="Simon M.F."/>
            <person name="Bueno dos Reis Junior F."/>
            <person name="Poole P.S."/>
            <person name="Venter S.N."/>
            <person name="James E.K."/>
        </authorList>
    </citation>
    <scope>NUCLEOTIDE SEQUENCE [LARGE SCALE GENOMIC DNA]</scope>
    <source>
        <strain evidence="1 2">JPY 581</strain>
    </source>
</reference>
<dbReference type="EMBL" id="PNYC01000021">
    <property type="protein sequence ID" value="PMS32651.1"/>
    <property type="molecule type" value="Genomic_DNA"/>
</dbReference>
<dbReference type="AlphaFoldDB" id="A0A2N7WTI5"/>
<dbReference type="Proteomes" id="UP000235777">
    <property type="component" value="Unassembled WGS sequence"/>
</dbReference>
<evidence type="ECO:0000313" key="1">
    <source>
        <dbReference type="EMBL" id="PMS32651.1"/>
    </source>
</evidence>
<evidence type="ECO:0000313" key="2">
    <source>
        <dbReference type="Proteomes" id="UP000235777"/>
    </source>
</evidence>
<name>A0A2N7WTI5_9BURK</name>
<dbReference type="RefSeq" id="WP_018441847.1">
    <property type="nucleotide sequence ID" value="NZ_KB890180.1"/>
</dbReference>
<organism evidence="1 2">
    <name type="scientific">Trinickia symbiotica</name>
    <dbReference type="NCBI Taxonomy" id="863227"/>
    <lineage>
        <taxon>Bacteria</taxon>
        <taxon>Pseudomonadati</taxon>
        <taxon>Pseudomonadota</taxon>
        <taxon>Betaproteobacteria</taxon>
        <taxon>Burkholderiales</taxon>
        <taxon>Burkholderiaceae</taxon>
        <taxon>Trinickia</taxon>
    </lineage>
</organism>
<keyword evidence="2" id="KW-1185">Reference proteome</keyword>
<comment type="caution">
    <text evidence="1">The sequence shown here is derived from an EMBL/GenBank/DDBJ whole genome shotgun (WGS) entry which is preliminary data.</text>
</comment>
<gene>
    <name evidence="1" type="ORF">C0Z20_26145</name>
</gene>
<proteinExistence type="predicted"/>
<sequence length="70" mass="8125">MARLDDLREELEQLGREIEEEVLRERSVRDHVASPSRDTPIRIELDITPNARHRLQISITMQPPDDDGPP</sequence>
<accession>A0A2N7WTI5</accession>
<protein>
    <submittedName>
        <fullName evidence="1">Uncharacterized protein</fullName>
    </submittedName>
</protein>